<dbReference type="Pfam" id="PF13471">
    <property type="entry name" value="Transglut_core3"/>
    <property type="match status" value="1"/>
</dbReference>
<gene>
    <name evidence="2" type="ORF">SBA_ch1_28320</name>
</gene>
<feature type="domain" description="Microcin J25-processing protein McjB C-terminal" evidence="1">
    <location>
        <begin position="113"/>
        <end position="217"/>
    </location>
</feature>
<dbReference type="EMBL" id="AP018817">
    <property type="protein sequence ID" value="BBF70632.1"/>
    <property type="molecule type" value="Genomic_DNA"/>
</dbReference>
<organism evidence="2 3">
    <name type="scientific">Sphingomonas bisphenolicum</name>
    <dbReference type="NCBI Taxonomy" id="296544"/>
    <lineage>
        <taxon>Bacteria</taxon>
        <taxon>Pseudomonadati</taxon>
        <taxon>Pseudomonadota</taxon>
        <taxon>Alphaproteobacteria</taxon>
        <taxon>Sphingomonadales</taxon>
        <taxon>Sphingomonadaceae</taxon>
        <taxon>Sphingomonas</taxon>
    </lineage>
</organism>
<proteinExistence type="predicted"/>
<dbReference type="InterPro" id="IPR032708">
    <property type="entry name" value="McjB_C"/>
</dbReference>
<dbReference type="NCBIfam" id="NF033537">
    <property type="entry name" value="lasso_biosyn_B2"/>
    <property type="match status" value="1"/>
</dbReference>
<evidence type="ECO:0000313" key="3">
    <source>
        <dbReference type="Proteomes" id="UP001059971"/>
    </source>
</evidence>
<protein>
    <recommendedName>
        <fullName evidence="1">Microcin J25-processing protein McjB C-terminal domain-containing protein</fullName>
    </recommendedName>
</protein>
<accession>A0ABN5WEF0</accession>
<reference evidence="2" key="1">
    <citation type="submission" date="2018-07" db="EMBL/GenBank/DDBJ databases">
        <title>Complete genome sequence of Sphingomonas bisphenolicum strain AO1, a bisphenol A degradative bacterium isolated from Japanese farm field.</title>
        <authorList>
            <person name="Murakami M."/>
            <person name="Koh M."/>
            <person name="Koba S."/>
            <person name="Matsumura Y."/>
        </authorList>
    </citation>
    <scope>NUCLEOTIDE SEQUENCE</scope>
    <source>
        <strain evidence="2">AO1</strain>
    </source>
</reference>
<dbReference type="Proteomes" id="UP001059971">
    <property type="component" value="Chromosome 1"/>
</dbReference>
<dbReference type="InterPro" id="IPR053521">
    <property type="entry name" value="McjB-like"/>
</dbReference>
<dbReference type="RefSeq" id="WP_170271996.1">
    <property type="nucleotide sequence ID" value="NZ_AP018817.1"/>
</dbReference>
<evidence type="ECO:0000313" key="2">
    <source>
        <dbReference type="EMBL" id="BBF70632.1"/>
    </source>
</evidence>
<evidence type="ECO:0000259" key="1">
    <source>
        <dbReference type="Pfam" id="PF13471"/>
    </source>
</evidence>
<name>A0ABN5WEF0_9SPHN</name>
<sequence length="219" mass="23934">MRYKVRDGLAFCITGGKTIFLDVAADRYFGLRPEWDAAFQRYLGDKENGDGIEPLLRGHILVSAGEGEPFSQQALIEPAGREFLAECSQVLNSRTLLFILAQFKAMLSLRFLRFDSIISGIADRSHRLGAASGDYSDLAQWGPIVGAFAASAPLRPRNNHCLTNSIAFMDMALSARLPAKLVLGVSASPFSAHCWVQTGDTVLNDRLENISAFEPILAI</sequence>
<keyword evidence="3" id="KW-1185">Reference proteome</keyword>